<dbReference type="OrthoDB" id="907023at2759"/>
<name>A0A9J6AUP7_SOLCO</name>
<dbReference type="InterPro" id="IPR041118">
    <property type="entry name" value="Rx_N"/>
</dbReference>
<keyword evidence="1" id="KW-0677">Repeat</keyword>
<keyword evidence="3" id="KW-0611">Plant defense</keyword>
<comment type="caution">
    <text evidence="5">The sequence shown here is derived from an EMBL/GenBank/DDBJ whole genome shotgun (WGS) entry which is preliminary data.</text>
</comment>
<protein>
    <recommendedName>
        <fullName evidence="4">Disease resistance N-terminal domain-containing protein</fullName>
    </recommendedName>
</protein>
<dbReference type="GO" id="GO:0000166">
    <property type="term" value="F:nucleotide binding"/>
    <property type="evidence" value="ECO:0007669"/>
    <property type="project" value="UniProtKB-KW"/>
</dbReference>
<gene>
    <name evidence="5" type="ORF">H5410_000010</name>
</gene>
<evidence type="ECO:0000256" key="3">
    <source>
        <dbReference type="ARBA" id="ARBA00022821"/>
    </source>
</evidence>
<keyword evidence="6" id="KW-1185">Reference proteome</keyword>
<dbReference type="Proteomes" id="UP000824120">
    <property type="component" value="Chromosome 1"/>
</dbReference>
<dbReference type="EMBL" id="JACXVP010000001">
    <property type="protein sequence ID" value="KAG5628293.1"/>
    <property type="molecule type" value="Genomic_DNA"/>
</dbReference>
<reference evidence="5 6" key="1">
    <citation type="submission" date="2020-09" db="EMBL/GenBank/DDBJ databases">
        <title>De no assembly of potato wild relative species, Solanum commersonii.</title>
        <authorList>
            <person name="Cho K."/>
        </authorList>
    </citation>
    <scope>NUCLEOTIDE SEQUENCE [LARGE SCALE GENOMIC DNA]</scope>
    <source>
        <strain evidence="5">LZ3.2</strain>
        <tissue evidence="5">Leaf</tissue>
    </source>
</reference>
<proteinExistence type="predicted"/>
<sequence>MAAYAAVTSLLQSLDQLLETDHWILYKKEKTKILREKLTFFQTFLEDFTNIFLEDKKMKHLERMIHDTAHGMEDMIESHVYDSSYEGQSRQE</sequence>
<dbReference type="Gene3D" id="1.20.5.4130">
    <property type="match status" value="1"/>
</dbReference>
<dbReference type="Pfam" id="PF18052">
    <property type="entry name" value="Rx_N"/>
    <property type="match status" value="1"/>
</dbReference>
<dbReference type="GO" id="GO:0006952">
    <property type="term" value="P:defense response"/>
    <property type="evidence" value="ECO:0007669"/>
    <property type="project" value="UniProtKB-KW"/>
</dbReference>
<accession>A0A9J6AUP7</accession>
<evidence type="ECO:0000256" key="2">
    <source>
        <dbReference type="ARBA" id="ARBA00022741"/>
    </source>
</evidence>
<feature type="domain" description="Disease resistance N-terminal" evidence="4">
    <location>
        <begin position="6"/>
        <end position="84"/>
    </location>
</feature>
<evidence type="ECO:0000313" key="5">
    <source>
        <dbReference type="EMBL" id="KAG5628293.1"/>
    </source>
</evidence>
<evidence type="ECO:0000256" key="1">
    <source>
        <dbReference type="ARBA" id="ARBA00022737"/>
    </source>
</evidence>
<keyword evidence="2" id="KW-0547">Nucleotide-binding</keyword>
<organism evidence="5 6">
    <name type="scientific">Solanum commersonii</name>
    <name type="common">Commerson's wild potato</name>
    <name type="synonym">Commerson's nightshade</name>
    <dbReference type="NCBI Taxonomy" id="4109"/>
    <lineage>
        <taxon>Eukaryota</taxon>
        <taxon>Viridiplantae</taxon>
        <taxon>Streptophyta</taxon>
        <taxon>Embryophyta</taxon>
        <taxon>Tracheophyta</taxon>
        <taxon>Spermatophyta</taxon>
        <taxon>Magnoliopsida</taxon>
        <taxon>eudicotyledons</taxon>
        <taxon>Gunneridae</taxon>
        <taxon>Pentapetalae</taxon>
        <taxon>asterids</taxon>
        <taxon>lamiids</taxon>
        <taxon>Solanales</taxon>
        <taxon>Solanaceae</taxon>
        <taxon>Solanoideae</taxon>
        <taxon>Solaneae</taxon>
        <taxon>Solanum</taxon>
    </lineage>
</organism>
<dbReference type="AlphaFoldDB" id="A0A9J6AUP7"/>
<evidence type="ECO:0000313" key="6">
    <source>
        <dbReference type="Proteomes" id="UP000824120"/>
    </source>
</evidence>
<evidence type="ECO:0000259" key="4">
    <source>
        <dbReference type="Pfam" id="PF18052"/>
    </source>
</evidence>